<dbReference type="EMBL" id="LT598491">
    <property type="protein sequence ID" value="SCW04328.1"/>
    <property type="molecule type" value="Genomic_DNA"/>
</dbReference>
<dbReference type="OMA" id="APIKQHR"/>
<keyword evidence="3" id="KW-1185">Reference proteome</keyword>
<name>A0A1G4MKB1_LACFM</name>
<evidence type="ECO:0000313" key="3">
    <source>
        <dbReference type="Proteomes" id="UP000190831"/>
    </source>
</evidence>
<reference evidence="2 3" key="1">
    <citation type="submission" date="2016-03" db="EMBL/GenBank/DDBJ databases">
        <authorList>
            <person name="Devillers H."/>
        </authorList>
    </citation>
    <scope>NUCLEOTIDE SEQUENCE [LARGE SCALE GENOMIC DNA]</scope>
    <source>
        <strain evidence="2">CBS 6772</strain>
    </source>
</reference>
<evidence type="ECO:0000313" key="2">
    <source>
        <dbReference type="EMBL" id="SCW04328.1"/>
    </source>
</evidence>
<dbReference type="Proteomes" id="UP000190831">
    <property type="component" value="Chromosome H"/>
</dbReference>
<feature type="compositionally biased region" description="Basic and acidic residues" evidence="1">
    <location>
        <begin position="85"/>
        <end position="110"/>
    </location>
</feature>
<dbReference type="OrthoDB" id="4034641at2759"/>
<evidence type="ECO:0000256" key="1">
    <source>
        <dbReference type="SAM" id="MobiDB-lite"/>
    </source>
</evidence>
<protein>
    <submittedName>
        <fullName evidence="2">LAFE_0H11122g1_1</fullName>
    </submittedName>
</protein>
<feature type="region of interest" description="Disordered" evidence="1">
    <location>
        <begin position="68"/>
        <end position="110"/>
    </location>
</feature>
<organism evidence="2 3">
    <name type="scientific">Lachancea fermentati</name>
    <name type="common">Zygosaccharomyces fermentati</name>
    <dbReference type="NCBI Taxonomy" id="4955"/>
    <lineage>
        <taxon>Eukaryota</taxon>
        <taxon>Fungi</taxon>
        <taxon>Dikarya</taxon>
        <taxon>Ascomycota</taxon>
        <taxon>Saccharomycotina</taxon>
        <taxon>Saccharomycetes</taxon>
        <taxon>Saccharomycetales</taxon>
        <taxon>Saccharomycetaceae</taxon>
        <taxon>Lachancea</taxon>
    </lineage>
</organism>
<dbReference type="AlphaFoldDB" id="A0A1G4MKB1"/>
<sequence>MLGQIIKNTEALVAKSARTNNVSVSMVSQSVSTGMARSFVTTPAAMLPKSSDEVSQSELDANKAKLEELEKEHVKGQSFSGTFKRPSEEELKKRGEDAQIEQQRPDDGVY</sequence>
<gene>
    <name evidence="2" type="ORF">LAFE_0H11122G</name>
</gene>
<accession>A0A1G4MKB1</accession>
<proteinExistence type="predicted"/>